<keyword evidence="2" id="KW-0472">Membrane</keyword>
<reference evidence="3 4" key="1">
    <citation type="submission" date="2019-05" db="EMBL/GenBank/DDBJ databases">
        <title>Emergence of the Ug99 lineage of the wheat stem rust pathogen through somatic hybridization.</title>
        <authorList>
            <person name="Li F."/>
            <person name="Upadhyaya N.M."/>
            <person name="Sperschneider J."/>
            <person name="Matny O."/>
            <person name="Nguyen-Phuc H."/>
            <person name="Mago R."/>
            <person name="Raley C."/>
            <person name="Miller M.E."/>
            <person name="Silverstein K.A.T."/>
            <person name="Henningsen E."/>
            <person name="Hirsch C.D."/>
            <person name="Visser B."/>
            <person name="Pretorius Z.A."/>
            <person name="Steffenson B.J."/>
            <person name="Schwessinger B."/>
            <person name="Dodds P.N."/>
            <person name="Figueroa M."/>
        </authorList>
    </citation>
    <scope>NUCLEOTIDE SEQUENCE [LARGE SCALE GENOMIC DNA]</scope>
    <source>
        <strain evidence="3 4">Ug99</strain>
    </source>
</reference>
<dbReference type="EMBL" id="VDEP01000077">
    <property type="protein sequence ID" value="KAA1132701.1"/>
    <property type="molecule type" value="Genomic_DNA"/>
</dbReference>
<dbReference type="InterPro" id="IPR038882">
    <property type="entry name" value="Rcf3"/>
</dbReference>
<evidence type="ECO:0000313" key="3">
    <source>
        <dbReference type="EMBL" id="KAA1132701.1"/>
    </source>
</evidence>
<evidence type="ECO:0000256" key="1">
    <source>
        <dbReference type="SAM" id="MobiDB-lite"/>
    </source>
</evidence>
<dbReference type="PANTHER" id="PTHR39153:SF1">
    <property type="entry name" value="AGR244WP"/>
    <property type="match status" value="1"/>
</dbReference>
<keyword evidence="2" id="KW-0812">Transmembrane</keyword>
<evidence type="ECO:0000256" key="2">
    <source>
        <dbReference type="SAM" id="Phobius"/>
    </source>
</evidence>
<feature type="region of interest" description="Disordered" evidence="1">
    <location>
        <begin position="36"/>
        <end position="63"/>
    </location>
</feature>
<evidence type="ECO:0000313" key="4">
    <source>
        <dbReference type="Proteomes" id="UP000325313"/>
    </source>
</evidence>
<feature type="transmembrane region" description="Helical" evidence="2">
    <location>
        <begin position="132"/>
        <end position="152"/>
    </location>
</feature>
<dbReference type="AlphaFoldDB" id="A0A5B0S3F0"/>
<feature type="transmembrane region" description="Helical" evidence="2">
    <location>
        <begin position="102"/>
        <end position="120"/>
    </location>
</feature>
<accession>A0A5B0S3F0</accession>
<proteinExistence type="predicted"/>
<gene>
    <name evidence="3" type="ORF">PGTUg99_016443</name>
</gene>
<protein>
    <submittedName>
        <fullName evidence="3">Uncharacterized protein</fullName>
    </submittedName>
</protein>
<organism evidence="3 4">
    <name type="scientific">Puccinia graminis f. sp. tritici</name>
    <dbReference type="NCBI Taxonomy" id="56615"/>
    <lineage>
        <taxon>Eukaryota</taxon>
        <taxon>Fungi</taxon>
        <taxon>Dikarya</taxon>
        <taxon>Basidiomycota</taxon>
        <taxon>Pucciniomycotina</taxon>
        <taxon>Pucciniomycetes</taxon>
        <taxon>Pucciniales</taxon>
        <taxon>Pucciniaceae</taxon>
        <taxon>Puccinia</taxon>
    </lineage>
</organism>
<keyword evidence="2" id="KW-1133">Transmembrane helix</keyword>
<name>A0A5B0S3F0_PUCGR</name>
<sequence>MSQSVTGIRQTCDILLSSVPHFDGVLRISATSPKLSRSRTSIGHEMTSTTSPSESPTNQPEAVQPTKEIFRVPFWTRRLLSNKDEDHEIAYSLQVKGATEGAVRWAIYSTILCGVGHLYWPFFRKQTLAFKGFLVSSATMSGMVIWADYYLLRHEKKIRRADDMMRRQARKELGERGIIATETELNKWKQEQLASIRNQSSSTNH</sequence>
<dbReference type="Proteomes" id="UP000325313">
    <property type="component" value="Unassembled WGS sequence"/>
</dbReference>
<feature type="compositionally biased region" description="Low complexity" evidence="1">
    <location>
        <begin position="47"/>
        <end position="57"/>
    </location>
</feature>
<dbReference type="PANTHER" id="PTHR39153">
    <property type="entry name" value="AGR244WP"/>
    <property type="match status" value="1"/>
</dbReference>
<comment type="caution">
    <text evidence="3">The sequence shown here is derived from an EMBL/GenBank/DDBJ whole genome shotgun (WGS) entry which is preliminary data.</text>
</comment>